<dbReference type="InParanoid" id="A0A2P5FXU1"/>
<dbReference type="OrthoDB" id="10340360at2759"/>
<evidence type="ECO:0000313" key="1">
    <source>
        <dbReference type="EMBL" id="POO02600.1"/>
    </source>
</evidence>
<dbReference type="Proteomes" id="UP000237000">
    <property type="component" value="Unassembled WGS sequence"/>
</dbReference>
<sequence length="114" mass="12480">MLSKSLSVTKVPTCIELIISLCPFTTFPYRFQSVLHHFPTEPIGTANAPSRAVTTGGAAMAAATTEKISTETKVATKITFDTFLHVLRDFSFLSIFLFFCCNFSNIATCCLKTV</sequence>
<organism evidence="1 2">
    <name type="scientific">Trema orientale</name>
    <name type="common">Charcoal tree</name>
    <name type="synonym">Celtis orientalis</name>
    <dbReference type="NCBI Taxonomy" id="63057"/>
    <lineage>
        <taxon>Eukaryota</taxon>
        <taxon>Viridiplantae</taxon>
        <taxon>Streptophyta</taxon>
        <taxon>Embryophyta</taxon>
        <taxon>Tracheophyta</taxon>
        <taxon>Spermatophyta</taxon>
        <taxon>Magnoliopsida</taxon>
        <taxon>eudicotyledons</taxon>
        <taxon>Gunneridae</taxon>
        <taxon>Pentapetalae</taxon>
        <taxon>rosids</taxon>
        <taxon>fabids</taxon>
        <taxon>Rosales</taxon>
        <taxon>Cannabaceae</taxon>
        <taxon>Trema</taxon>
    </lineage>
</organism>
<dbReference type="EMBL" id="JXTC01000004">
    <property type="protein sequence ID" value="POO02600.1"/>
    <property type="molecule type" value="Genomic_DNA"/>
</dbReference>
<evidence type="ECO:0000313" key="2">
    <source>
        <dbReference type="Proteomes" id="UP000237000"/>
    </source>
</evidence>
<name>A0A2P5FXU1_TREOI</name>
<dbReference type="AlphaFoldDB" id="A0A2P5FXU1"/>
<proteinExistence type="predicted"/>
<keyword evidence="2" id="KW-1185">Reference proteome</keyword>
<comment type="caution">
    <text evidence="1">The sequence shown here is derived from an EMBL/GenBank/DDBJ whole genome shotgun (WGS) entry which is preliminary data.</text>
</comment>
<accession>A0A2P5FXU1</accession>
<protein>
    <submittedName>
        <fullName evidence="1">Uncharacterized protein</fullName>
    </submittedName>
</protein>
<gene>
    <name evidence="1" type="ORF">TorRG33x02_015840</name>
</gene>
<reference evidence="2" key="1">
    <citation type="submission" date="2016-06" db="EMBL/GenBank/DDBJ databases">
        <title>Parallel loss of symbiosis genes in relatives of nitrogen-fixing non-legume Parasponia.</title>
        <authorList>
            <person name="Van Velzen R."/>
            <person name="Holmer R."/>
            <person name="Bu F."/>
            <person name="Rutten L."/>
            <person name="Van Zeijl A."/>
            <person name="Liu W."/>
            <person name="Santuari L."/>
            <person name="Cao Q."/>
            <person name="Sharma T."/>
            <person name="Shen D."/>
            <person name="Roswanjaya Y."/>
            <person name="Wardhani T."/>
            <person name="Kalhor M.S."/>
            <person name="Jansen J."/>
            <person name="Van den Hoogen J."/>
            <person name="Gungor B."/>
            <person name="Hartog M."/>
            <person name="Hontelez J."/>
            <person name="Verver J."/>
            <person name="Yang W.-C."/>
            <person name="Schijlen E."/>
            <person name="Repin R."/>
            <person name="Schilthuizen M."/>
            <person name="Schranz E."/>
            <person name="Heidstra R."/>
            <person name="Miyata K."/>
            <person name="Fedorova E."/>
            <person name="Kohlen W."/>
            <person name="Bisseling T."/>
            <person name="Smit S."/>
            <person name="Geurts R."/>
        </authorList>
    </citation>
    <scope>NUCLEOTIDE SEQUENCE [LARGE SCALE GENOMIC DNA]</scope>
    <source>
        <strain evidence="2">cv. RG33-2</strain>
    </source>
</reference>